<dbReference type="GO" id="GO:0000166">
    <property type="term" value="F:nucleotide binding"/>
    <property type="evidence" value="ECO:0007669"/>
    <property type="project" value="InterPro"/>
</dbReference>
<dbReference type="Proteomes" id="UP000005038">
    <property type="component" value="Unassembled WGS sequence"/>
</dbReference>
<dbReference type="AlphaFoldDB" id="H5TRY4"/>
<dbReference type="SUPFAM" id="SSF53098">
    <property type="entry name" value="Ribonuclease H-like"/>
    <property type="match status" value="1"/>
</dbReference>
<dbReference type="Pfam" id="PF18305">
    <property type="entry name" value="DNA_pol_A_exoN"/>
    <property type="match status" value="1"/>
</dbReference>
<name>H5TRY4_GORO1</name>
<dbReference type="Gene3D" id="3.30.420.10">
    <property type="entry name" value="Ribonuclease H-like superfamily/Ribonuclease H"/>
    <property type="match status" value="1"/>
</dbReference>
<organism evidence="3 4">
    <name type="scientific">Gordonia otitidis (strain DSM 44809 / CCUG 52243 / JCM 12355 / NBRC 100426 / IFM 10032)</name>
    <dbReference type="NCBI Taxonomy" id="1108044"/>
    <lineage>
        <taxon>Bacteria</taxon>
        <taxon>Bacillati</taxon>
        <taxon>Actinomycetota</taxon>
        <taxon>Actinomycetes</taxon>
        <taxon>Mycobacteriales</taxon>
        <taxon>Gordoniaceae</taxon>
        <taxon>Gordonia</taxon>
    </lineage>
</organism>
<feature type="region of interest" description="Disordered" evidence="1">
    <location>
        <begin position="1"/>
        <end position="22"/>
    </location>
</feature>
<dbReference type="PROSITE" id="PS50967">
    <property type="entry name" value="HRDC"/>
    <property type="match status" value="1"/>
</dbReference>
<dbReference type="InterPro" id="IPR044876">
    <property type="entry name" value="HRDC_dom_sf"/>
</dbReference>
<dbReference type="InterPro" id="IPR010997">
    <property type="entry name" value="HRDC-like_sf"/>
</dbReference>
<dbReference type="InterPro" id="IPR041605">
    <property type="entry name" value="Exo_C"/>
</dbReference>
<dbReference type="EMBL" id="BAFB01000204">
    <property type="protein sequence ID" value="GAB36242.1"/>
    <property type="molecule type" value="Genomic_DNA"/>
</dbReference>
<dbReference type="Pfam" id="PF01612">
    <property type="entry name" value="DNA_pol_A_exo1"/>
    <property type="match status" value="1"/>
</dbReference>
<comment type="caution">
    <text evidence="3">The sequence shown here is derived from an EMBL/GenBank/DDBJ whole genome shotgun (WGS) entry which is preliminary data.</text>
</comment>
<dbReference type="InterPro" id="IPR002562">
    <property type="entry name" value="3'-5'_exonuclease_dom"/>
</dbReference>
<dbReference type="PANTHER" id="PTHR47649:SF1">
    <property type="entry name" value="RIBONUCLEASE D"/>
    <property type="match status" value="1"/>
</dbReference>
<dbReference type="GO" id="GO:0003676">
    <property type="term" value="F:nucleic acid binding"/>
    <property type="evidence" value="ECO:0007669"/>
    <property type="project" value="InterPro"/>
</dbReference>
<gene>
    <name evidence="3" type="primary">rnd</name>
    <name evidence="3" type="ORF">GOOTI_204_00200</name>
</gene>
<dbReference type="STRING" id="1108044.GOOTI_204_00200"/>
<dbReference type="InterPro" id="IPR012337">
    <property type="entry name" value="RNaseH-like_sf"/>
</dbReference>
<sequence>MSAPDDPREQIDAEQPSAVETEAEAVVEPLLTPVDGVPPVLSHATEFAEVAERLAAGTGPIAVDTERASGYRYSQRAYLVQLRRAGSGSFLLDPISEPDALAPVIEALDGPEWVLHAADQDLPCLRELGFRCETVFDTELAGRLLGVPKVNLAAMVSTFLGLGLQKGHGAADWSRRPLPDDWLNYAALDVEVLVELRDAVQQALLEAGKDEWAREEFRYVLDRPAPAPRTDRWRRTANVHTVKSPRSLAAVRELWTAREELAQRRDVAPGRVLPDSAIVTAANAMPTSIADLTRLPVFGGPRQRRQAHVWFGAIERARALPESQLPSKRGQTTGLPPISRWEQRNPEAARRIARVRPTVKDIAEANAVPVENLLAPDLMRQLAWDGVELPATPDIVDAHLATGGARPWQRELVDEALADALNTAETPAAPQRDSTS</sequence>
<accession>H5TRY4</accession>
<evidence type="ECO:0000256" key="1">
    <source>
        <dbReference type="SAM" id="MobiDB-lite"/>
    </source>
</evidence>
<dbReference type="InterPro" id="IPR002121">
    <property type="entry name" value="HRDC_dom"/>
</dbReference>
<dbReference type="SUPFAM" id="SSF47819">
    <property type="entry name" value="HRDC-like"/>
    <property type="match status" value="1"/>
</dbReference>
<dbReference type="InterPro" id="IPR051086">
    <property type="entry name" value="RNase_D-like"/>
</dbReference>
<dbReference type="PANTHER" id="PTHR47649">
    <property type="entry name" value="RIBONUCLEASE D"/>
    <property type="match status" value="1"/>
</dbReference>
<reference evidence="3" key="1">
    <citation type="submission" date="2012-02" db="EMBL/GenBank/DDBJ databases">
        <title>Whole genome shotgun sequence of Gordonia otitidis NBRC 100426.</title>
        <authorList>
            <person name="Yoshida I."/>
            <person name="Hosoyama A."/>
            <person name="Tsuchikane K."/>
            <person name="Katsumata H."/>
            <person name="Yamazaki S."/>
            <person name="Fujita N."/>
        </authorList>
    </citation>
    <scope>NUCLEOTIDE SEQUENCE [LARGE SCALE GENOMIC DNA]</scope>
    <source>
        <strain evidence="3">NBRC 100426</strain>
    </source>
</reference>
<dbReference type="Pfam" id="PF00570">
    <property type="entry name" value="HRDC"/>
    <property type="match status" value="1"/>
</dbReference>
<dbReference type="Gene3D" id="1.10.150.80">
    <property type="entry name" value="HRDC domain"/>
    <property type="match status" value="2"/>
</dbReference>
<dbReference type="RefSeq" id="WP_007240426.1">
    <property type="nucleotide sequence ID" value="NZ_BAFB01000204.1"/>
</dbReference>
<feature type="compositionally biased region" description="Basic and acidic residues" evidence="1">
    <location>
        <begin position="1"/>
        <end position="11"/>
    </location>
</feature>
<evidence type="ECO:0000313" key="3">
    <source>
        <dbReference type="EMBL" id="GAB36242.1"/>
    </source>
</evidence>
<dbReference type="GO" id="GO:0006139">
    <property type="term" value="P:nucleobase-containing compound metabolic process"/>
    <property type="evidence" value="ECO:0007669"/>
    <property type="project" value="InterPro"/>
</dbReference>
<dbReference type="SMART" id="SM00341">
    <property type="entry name" value="HRDC"/>
    <property type="match status" value="1"/>
</dbReference>
<evidence type="ECO:0000313" key="4">
    <source>
        <dbReference type="Proteomes" id="UP000005038"/>
    </source>
</evidence>
<dbReference type="OrthoDB" id="144122at2"/>
<dbReference type="SMART" id="SM00474">
    <property type="entry name" value="35EXOc"/>
    <property type="match status" value="1"/>
</dbReference>
<dbReference type="GO" id="GO:0008408">
    <property type="term" value="F:3'-5' exonuclease activity"/>
    <property type="evidence" value="ECO:0007669"/>
    <property type="project" value="InterPro"/>
</dbReference>
<proteinExistence type="predicted"/>
<dbReference type="InterPro" id="IPR036397">
    <property type="entry name" value="RNaseH_sf"/>
</dbReference>
<feature type="domain" description="HRDC" evidence="2">
    <location>
        <begin position="244"/>
        <end position="324"/>
    </location>
</feature>
<keyword evidence="4" id="KW-1185">Reference proteome</keyword>
<protein>
    <submittedName>
        <fullName evidence="3">Ribonuclease D</fullName>
    </submittedName>
</protein>
<dbReference type="CDD" id="cd06142">
    <property type="entry name" value="RNaseD_exo"/>
    <property type="match status" value="1"/>
</dbReference>
<evidence type="ECO:0000259" key="2">
    <source>
        <dbReference type="PROSITE" id="PS50967"/>
    </source>
</evidence>